<dbReference type="EMBL" id="QURH01000177">
    <property type="protein sequence ID" value="RFU41934.1"/>
    <property type="molecule type" value="Genomic_DNA"/>
</dbReference>
<gene>
    <name evidence="2" type="ORF">DZF91_09125</name>
</gene>
<evidence type="ECO:0000256" key="1">
    <source>
        <dbReference type="SAM" id="MobiDB-lite"/>
    </source>
</evidence>
<sequence length="205" mass="21675">MFRVVPTMGRVMGEWAAPQELIAGTDWARLEVFFGPGEGAGVRPVEELLTVLALGAPAQQARAVHELGEVINHQCSVIEATAPAILVVAALLRQPATAGVVLPAELYRDPPPLPLRAELLELIGSVVVDVGQAADESARRFGFPPSPAQLAARPARRCSRSCGTCWMITISTSGTPPPAPSRRCWRTLNSPTRSRSAAPGGGDRS</sequence>
<dbReference type="Proteomes" id="UP000261811">
    <property type="component" value="Unassembled WGS sequence"/>
</dbReference>
<proteinExistence type="predicted"/>
<evidence type="ECO:0000313" key="3">
    <source>
        <dbReference type="Proteomes" id="UP000261811"/>
    </source>
</evidence>
<dbReference type="AlphaFoldDB" id="A0A372JQ91"/>
<organism evidence="2 3">
    <name type="scientific">Actinomadura logoneensis</name>
    <dbReference type="NCBI Taxonomy" id="2293572"/>
    <lineage>
        <taxon>Bacteria</taxon>
        <taxon>Bacillati</taxon>
        <taxon>Actinomycetota</taxon>
        <taxon>Actinomycetes</taxon>
        <taxon>Streptosporangiales</taxon>
        <taxon>Thermomonosporaceae</taxon>
        <taxon>Actinomadura</taxon>
    </lineage>
</organism>
<name>A0A372JQ91_9ACTN</name>
<protein>
    <submittedName>
        <fullName evidence="2">Uncharacterized protein</fullName>
    </submittedName>
</protein>
<comment type="caution">
    <text evidence="2">The sequence shown here is derived from an EMBL/GenBank/DDBJ whole genome shotgun (WGS) entry which is preliminary data.</text>
</comment>
<reference evidence="2 3" key="1">
    <citation type="submission" date="2018-08" db="EMBL/GenBank/DDBJ databases">
        <title>Actinomadura jelena sp. nov., a novel Actinomycete isolated from soil in Chad.</title>
        <authorList>
            <person name="Shi L."/>
        </authorList>
    </citation>
    <scope>NUCLEOTIDE SEQUENCE [LARGE SCALE GENOMIC DNA]</scope>
    <source>
        <strain evidence="2 3">NEAU-G17</strain>
    </source>
</reference>
<evidence type="ECO:0000313" key="2">
    <source>
        <dbReference type="EMBL" id="RFU41934.1"/>
    </source>
</evidence>
<feature type="region of interest" description="Disordered" evidence="1">
    <location>
        <begin position="173"/>
        <end position="205"/>
    </location>
</feature>
<accession>A0A372JQ91</accession>
<keyword evidence="3" id="KW-1185">Reference proteome</keyword>